<dbReference type="GO" id="GO:0097367">
    <property type="term" value="F:carbohydrate derivative binding"/>
    <property type="evidence" value="ECO:0007669"/>
    <property type="project" value="InterPro"/>
</dbReference>
<keyword evidence="4 8" id="KW-0963">Cytoplasm</keyword>
<dbReference type="InterPro" id="IPR035482">
    <property type="entry name" value="SIS_PGI_2"/>
</dbReference>
<sequence>MHNRESLASWQQLVELAEQKKHQHMNELFAKDGDRFSKFSIQLPQILLDYSKNLIDDETLAALLRLVDEVNVSQWRDKMFAGEQINKTEQRAVLHTALRGSVTSDLQVDGENVRDSVNAQLAKIKTFSEKVRQGHWLGYSGKRITDIVNIGVGGSNLGPQMVTEALKHYSDNSVNVHYVSNVDGAQIVETLRPLDPQKVLFIVSSKTFTTTETMTNARTAMQWLTAASFDESAIAKHFVAVTSNKENAMSMGIEQENIFDMWDWVGGRFSLWSAIGLPIALDLGFEQFEALLAGAHEMDEHFMSAPFKENMPVILALLSLWNTTFLEAKSQAILPYDQTLHMLAAYLQQAEMESNGKSVSWDGEAIDYATVPSIWGELGINGQHAFYQYLHQSNNVVPADFIGSVESVTPVKGHHETLMANFFAQTQALMTGVDESQVRADLKAKGRTDSYIDMVAPHKVHQGNRPTNTLLLNRLDPRSLGGLIALYEHKIFVHGILLKICSFDQWGVELGKGLAAKIQTQLEDEELQQAHDCSTENLIRYYHQARANKS</sequence>
<dbReference type="HAMAP" id="MF_00473">
    <property type="entry name" value="G6P_isomerase"/>
    <property type="match status" value="1"/>
</dbReference>
<dbReference type="GO" id="GO:0006094">
    <property type="term" value="P:gluconeogenesis"/>
    <property type="evidence" value="ECO:0007669"/>
    <property type="project" value="UniProtKB-UniRule"/>
</dbReference>
<dbReference type="EC" id="5.3.1.9" evidence="8"/>
<organism evidence="10 11">
    <name type="scientific">Thalassotalea algicola</name>
    <dbReference type="NCBI Taxonomy" id="2716224"/>
    <lineage>
        <taxon>Bacteria</taxon>
        <taxon>Pseudomonadati</taxon>
        <taxon>Pseudomonadota</taxon>
        <taxon>Gammaproteobacteria</taxon>
        <taxon>Alteromonadales</taxon>
        <taxon>Colwelliaceae</taxon>
        <taxon>Thalassotalea</taxon>
    </lineage>
</organism>
<comment type="catalytic activity">
    <reaction evidence="7 8 9">
        <text>alpha-D-glucose 6-phosphate = beta-D-fructose 6-phosphate</text>
        <dbReference type="Rhea" id="RHEA:11816"/>
        <dbReference type="ChEBI" id="CHEBI:57634"/>
        <dbReference type="ChEBI" id="CHEBI:58225"/>
        <dbReference type="EC" id="5.3.1.9"/>
    </reaction>
</comment>
<comment type="function">
    <text evidence="8">Catalyzes the reversible isomerization of glucose-6-phosphate to fructose-6-phosphate.</text>
</comment>
<keyword evidence="11" id="KW-1185">Reference proteome</keyword>
<evidence type="ECO:0000256" key="9">
    <source>
        <dbReference type="RuleBase" id="RU000612"/>
    </source>
</evidence>
<dbReference type="InterPro" id="IPR023096">
    <property type="entry name" value="G6P_Isomerase_C"/>
</dbReference>
<dbReference type="SUPFAM" id="SSF53697">
    <property type="entry name" value="SIS domain"/>
    <property type="match status" value="1"/>
</dbReference>
<proteinExistence type="inferred from homology"/>
<dbReference type="PANTHER" id="PTHR11469">
    <property type="entry name" value="GLUCOSE-6-PHOSPHATE ISOMERASE"/>
    <property type="match status" value="1"/>
</dbReference>
<dbReference type="Gene3D" id="3.40.50.10490">
    <property type="entry name" value="Glucose-6-phosphate isomerase like protein, domain 1"/>
    <property type="match status" value="2"/>
</dbReference>
<dbReference type="PROSITE" id="PS00174">
    <property type="entry name" value="P_GLUCOSE_ISOMERASE_2"/>
    <property type="match status" value="1"/>
</dbReference>
<reference evidence="10 11" key="1">
    <citation type="submission" date="2020-04" db="EMBL/GenBank/DDBJ databases">
        <title>Thalassotalea sp. M1531, isolated from the surface of marine red alga.</title>
        <authorList>
            <person name="Pang L."/>
            <person name="Lu D.-C."/>
        </authorList>
    </citation>
    <scope>NUCLEOTIDE SEQUENCE [LARGE SCALE GENOMIC DNA]</scope>
    <source>
        <strain evidence="10 11">M1531</strain>
    </source>
</reference>
<feature type="active site" evidence="8">
    <location>
        <position position="384"/>
    </location>
</feature>
<evidence type="ECO:0000256" key="7">
    <source>
        <dbReference type="ARBA" id="ARBA00029321"/>
    </source>
</evidence>
<comment type="caution">
    <text evidence="10">The sequence shown here is derived from an EMBL/GenBank/DDBJ whole genome shotgun (WGS) entry which is preliminary data.</text>
</comment>
<dbReference type="Proteomes" id="UP000568664">
    <property type="component" value="Unassembled WGS sequence"/>
</dbReference>
<keyword evidence="5 8" id="KW-0324">Glycolysis</keyword>
<dbReference type="UniPathway" id="UPA00109">
    <property type="reaction ID" value="UER00181"/>
</dbReference>
<comment type="pathway">
    <text evidence="1 8 9">Carbohydrate degradation; glycolysis; D-glyceraldehyde 3-phosphate and glycerone phosphate from D-glucose: step 2/4.</text>
</comment>
<dbReference type="GO" id="GO:0051156">
    <property type="term" value="P:glucose 6-phosphate metabolic process"/>
    <property type="evidence" value="ECO:0007669"/>
    <property type="project" value="TreeGrafter"/>
</dbReference>
<dbReference type="AlphaFoldDB" id="A0A7Y0L9E8"/>
<dbReference type="GO" id="GO:0004347">
    <property type="term" value="F:glucose-6-phosphate isomerase activity"/>
    <property type="evidence" value="ECO:0007669"/>
    <property type="project" value="UniProtKB-UniRule"/>
</dbReference>
<evidence type="ECO:0000256" key="3">
    <source>
        <dbReference type="ARBA" id="ARBA00022432"/>
    </source>
</evidence>
<evidence type="ECO:0000256" key="2">
    <source>
        <dbReference type="ARBA" id="ARBA00006604"/>
    </source>
</evidence>
<comment type="pathway">
    <text evidence="8">Carbohydrate biosynthesis; gluconeogenesis.</text>
</comment>
<dbReference type="EMBL" id="JABBXH010000001">
    <property type="protein sequence ID" value="NMP30281.1"/>
    <property type="molecule type" value="Genomic_DNA"/>
</dbReference>
<dbReference type="UniPathway" id="UPA00138"/>
<dbReference type="InterPro" id="IPR018189">
    <property type="entry name" value="Phosphoglucose_isomerase_CS"/>
</dbReference>
<dbReference type="PROSITE" id="PS51463">
    <property type="entry name" value="P_GLUCOSE_ISOMERASE_3"/>
    <property type="match status" value="1"/>
</dbReference>
<dbReference type="Gene3D" id="1.10.1390.10">
    <property type="match status" value="1"/>
</dbReference>
<dbReference type="CDD" id="cd05015">
    <property type="entry name" value="SIS_PGI_1"/>
    <property type="match status" value="1"/>
</dbReference>
<dbReference type="NCBIfam" id="NF001211">
    <property type="entry name" value="PRK00179.1"/>
    <property type="match status" value="1"/>
</dbReference>
<dbReference type="CDD" id="cd05016">
    <property type="entry name" value="SIS_PGI_2"/>
    <property type="match status" value="1"/>
</dbReference>
<evidence type="ECO:0000256" key="1">
    <source>
        <dbReference type="ARBA" id="ARBA00004926"/>
    </source>
</evidence>
<evidence type="ECO:0000313" key="11">
    <source>
        <dbReference type="Proteomes" id="UP000568664"/>
    </source>
</evidence>
<keyword evidence="6 8" id="KW-0413">Isomerase</keyword>
<dbReference type="InterPro" id="IPR001672">
    <property type="entry name" value="G6P_Isomerase"/>
</dbReference>
<dbReference type="InterPro" id="IPR046348">
    <property type="entry name" value="SIS_dom_sf"/>
</dbReference>
<feature type="active site" description="Proton donor" evidence="8">
    <location>
        <position position="353"/>
    </location>
</feature>
<evidence type="ECO:0000256" key="5">
    <source>
        <dbReference type="ARBA" id="ARBA00023152"/>
    </source>
</evidence>
<evidence type="ECO:0000256" key="4">
    <source>
        <dbReference type="ARBA" id="ARBA00022490"/>
    </source>
</evidence>
<dbReference type="FunFam" id="3.40.50.10490:FF:000018">
    <property type="entry name" value="Glucose-6-phosphate isomerase"/>
    <property type="match status" value="1"/>
</dbReference>
<comment type="subcellular location">
    <subcellularLocation>
        <location evidence="8">Cytoplasm</location>
    </subcellularLocation>
</comment>
<evidence type="ECO:0000256" key="8">
    <source>
        <dbReference type="HAMAP-Rule" id="MF_00473"/>
    </source>
</evidence>
<dbReference type="InterPro" id="IPR035476">
    <property type="entry name" value="SIS_PGI_1"/>
</dbReference>
<dbReference type="PROSITE" id="PS00765">
    <property type="entry name" value="P_GLUCOSE_ISOMERASE_1"/>
    <property type="match status" value="1"/>
</dbReference>
<dbReference type="GO" id="GO:0005829">
    <property type="term" value="C:cytosol"/>
    <property type="evidence" value="ECO:0007669"/>
    <property type="project" value="TreeGrafter"/>
</dbReference>
<name>A0A7Y0L9E8_9GAMM</name>
<dbReference type="GO" id="GO:0006096">
    <property type="term" value="P:glycolytic process"/>
    <property type="evidence" value="ECO:0007669"/>
    <property type="project" value="UniProtKB-UniRule"/>
</dbReference>
<dbReference type="PRINTS" id="PR00662">
    <property type="entry name" value="G6PISOMERASE"/>
</dbReference>
<accession>A0A7Y0L9E8</accession>
<protein>
    <recommendedName>
        <fullName evidence="8">Glucose-6-phosphate isomerase</fullName>
        <shortName evidence="8">GPI</shortName>
        <ecNumber evidence="8">5.3.1.9</ecNumber>
    </recommendedName>
    <alternativeName>
        <fullName evidence="8">Phosphoglucose isomerase</fullName>
        <shortName evidence="8">PGI</shortName>
    </alternativeName>
    <alternativeName>
        <fullName evidence="8">Phosphohexose isomerase</fullName>
        <shortName evidence="8">PHI</shortName>
    </alternativeName>
</protein>
<keyword evidence="3 8" id="KW-0312">Gluconeogenesis</keyword>
<dbReference type="GO" id="GO:0048029">
    <property type="term" value="F:monosaccharide binding"/>
    <property type="evidence" value="ECO:0007669"/>
    <property type="project" value="TreeGrafter"/>
</dbReference>
<dbReference type="RefSeq" id="WP_169073605.1">
    <property type="nucleotide sequence ID" value="NZ_JABBXH010000001.1"/>
</dbReference>
<evidence type="ECO:0000256" key="6">
    <source>
        <dbReference type="ARBA" id="ARBA00023235"/>
    </source>
</evidence>
<evidence type="ECO:0000313" key="10">
    <source>
        <dbReference type="EMBL" id="NMP30281.1"/>
    </source>
</evidence>
<dbReference type="PANTHER" id="PTHR11469:SF1">
    <property type="entry name" value="GLUCOSE-6-PHOSPHATE ISOMERASE"/>
    <property type="match status" value="1"/>
</dbReference>
<dbReference type="Pfam" id="PF00342">
    <property type="entry name" value="PGI"/>
    <property type="match status" value="1"/>
</dbReference>
<comment type="similarity">
    <text evidence="2 8 9">Belongs to the GPI family.</text>
</comment>
<feature type="active site" evidence="8">
    <location>
        <position position="512"/>
    </location>
</feature>
<gene>
    <name evidence="8 10" type="primary">pgi</name>
    <name evidence="10" type="ORF">HII17_01800</name>
</gene>